<gene>
    <name evidence="4" type="ORF">GSTUAT00001235001</name>
</gene>
<dbReference type="SMART" id="SM00256">
    <property type="entry name" value="FBOX"/>
    <property type="match status" value="1"/>
</dbReference>
<evidence type="ECO:0000259" key="3">
    <source>
        <dbReference type="PROSITE" id="PS50181"/>
    </source>
</evidence>
<protein>
    <recommendedName>
        <fullName evidence="3">F-box domain-containing protein</fullName>
    </recommendedName>
</protein>
<feature type="domain" description="F-box" evidence="3">
    <location>
        <begin position="4"/>
        <end position="50"/>
    </location>
</feature>
<feature type="transmembrane region" description="Helical" evidence="2">
    <location>
        <begin position="339"/>
        <end position="360"/>
    </location>
</feature>
<keyword evidence="2" id="KW-0472">Membrane</keyword>
<dbReference type="InterPro" id="IPR001810">
    <property type="entry name" value="F-box_dom"/>
</dbReference>
<accession>A0A292Q7M8</accession>
<dbReference type="Proteomes" id="UP001412239">
    <property type="component" value="Unassembled WGS sequence"/>
</dbReference>
<dbReference type="PROSITE" id="PS50181">
    <property type="entry name" value="FBOX"/>
    <property type="match status" value="1"/>
</dbReference>
<feature type="compositionally biased region" description="Low complexity" evidence="1">
    <location>
        <begin position="275"/>
        <end position="286"/>
    </location>
</feature>
<keyword evidence="2" id="KW-1133">Transmembrane helix</keyword>
<dbReference type="Pfam" id="PF12937">
    <property type="entry name" value="F-box-like"/>
    <property type="match status" value="1"/>
</dbReference>
<evidence type="ECO:0000313" key="5">
    <source>
        <dbReference type="Proteomes" id="UP001412239"/>
    </source>
</evidence>
<dbReference type="SUPFAM" id="SSF81383">
    <property type="entry name" value="F-box domain"/>
    <property type="match status" value="1"/>
</dbReference>
<evidence type="ECO:0000313" key="4">
    <source>
        <dbReference type="EMBL" id="CUS14710.1"/>
    </source>
</evidence>
<keyword evidence="5" id="KW-1185">Reference proteome</keyword>
<evidence type="ECO:0000256" key="1">
    <source>
        <dbReference type="SAM" id="MobiDB-lite"/>
    </source>
</evidence>
<reference evidence="4" key="1">
    <citation type="submission" date="2015-10" db="EMBL/GenBank/DDBJ databases">
        <authorList>
            <person name="Regsiter A."/>
            <person name="william w."/>
        </authorList>
    </citation>
    <scope>NUCLEOTIDE SEQUENCE</scope>
    <source>
        <strain evidence="4">Montdore</strain>
    </source>
</reference>
<dbReference type="InterPro" id="IPR036047">
    <property type="entry name" value="F-box-like_dom_sf"/>
</dbReference>
<evidence type="ECO:0000256" key="2">
    <source>
        <dbReference type="SAM" id="Phobius"/>
    </source>
</evidence>
<dbReference type="AlphaFoldDB" id="A0A292Q7M8"/>
<feature type="region of interest" description="Disordered" evidence="1">
    <location>
        <begin position="266"/>
        <end position="288"/>
    </location>
</feature>
<dbReference type="EMBL" id="LN890956">
    <property type="protein sequence ID" value="CUS14710.1"/>
    <property type="molecule type" value="Genomic_DNA"/>
</dbReference>
<dbReference type="Gene3D" id="1.20.1280.50">
    <property type="match status" value="1"/>
</dbReference>
<sequence>MANGLSLEKLPLEVIHQVFSFASPRDLISLRLTSHSIRSTATANTHWRRHFFDSLLSSHAVLTDDISSIAHDLWAFRLVPDGWFRAYSTVMRVAREDWLRTDEQLKGSTWTVFFKSFLREGGASADDATPHALVELTHDSTSIILEGLPLRGGPWHVDQNKTLRFSGYPPIVPSRDPHTWCRVMQHVSVLMLADSPEFLDALNVLNAEILEESSAAGLIDMDKRQALESGLRDSLQTVGEKRKSELSARLRNLHLLRSSAMEQSMNYGYQGTGNPGSSRSGGASASGNGGIVESEEYDFCDSDEGSFIQLFKTWAMTSPAGPCYPDYFPRFLRLPHGSYFIPCFSSFPLGHVLGIFYPSFFSPHSRMML</sequence>
<proteinExistence type="predicted"/>
<organism evidence="4 5">
    <name type="scientific">Tuber aestivum</name>
    <name type="common">summer truffle</name>
    <dbReference type="NCBI Taxonomy" id="59557"/>
    <lineage>
        <taxon>Eukaryota</taxon>
        <taxon>Fungi</taxon>
        <taxon>Dikarya</taxon>
        <taxon>Ascomycota</taxon>
        <taxon>Pezizomycotina</taxon>
        <taxon>Pezizomycetes</taxon>
        <taxon>Pezizales</taxon>
        <taxon>Tuberaceae</taxon>
        <taxon>Tuber</taxon>
    </lineage>
</organism>
<keyword evidence="2" id="KW-0812">Transmembrane</keyword>
<name>A0A292Q7M8_9PEZI</name>